<feature type="transmembrane region" description="Helical" evidence="1">
    <location>
        <begin position="56"/>
        <end position="74"/>
    </location>
</feature>
<keyword evidence="1" id="KW-0812">Transmembrane</keyword>
<evidence type="ECO:0008006" key="4">
    <source>
        <dbReference type="Google" id="ProtNLM"/>
    </source>
</evidence>
<feature type="transmembrane region" description="Helical" evidence="1">
    <location>
        <begin position="95"/>
        <end position="116"/>
    </location>
</feature>
<evidence type="ECO:0000256" key="1">
    <source>
        <dbReference type="SAM" id="Phobius"/>
    </source>
</evidence>
<accession>A0ABR7D1M0</accession>
<comment type="caution">
    <text evidence="2">The sequence shown here is derived from an EMBL/GenBank/DDBJ whole genome shotgun (WGS) entry which is preliminary data.</text>
</comment>
<dbReference type="Proteomes" id="UP000646484">
    <property type="component" value="Unassembled WGS sequence"/>
</dbReference>
<gene>
    <name evidence="2" type="ORF">H8S64_11865</name>
</gene>
<keyword evidence="3" id="KW-1185">Reference proteome</keyword>
<keyword evidence="1" id="KW-0472">Membrane</keyword>
<keyword evidence="1" id="KW-1133">Transmembrane helix</keyword>
<dbReference type="PROSITE" id="PS51257">
    <property type="entry name" value="PROKAR_LIPOPROTEIN"/>
    <property type="match status" value="1"/>
</dbReference>
<organism evidence="2 3">
    <name type="scientific">Butyricimonas hominis</name>
    <dbReference type="NCBI Taxonomy" id="2763032"/>
    <lineage>
        <taxon>Bacteria</taxon>
        <taxon>Pseudomonadati</taxon>
        <taxon>Bacteroidota</taxon>
        <taxon>Bacteroidia</taxon>
        <taxon>Bacteroidales</taxon>
        <taxon>Odoribacteraceae</taxon>
        <taxon>Butyricimonas</taxon>
    </lineage>
</organism>
<evidence type="ECO:0000313" key="3">
    <source>
        <dbReference type="Proteomes" id="UP000646484"/>
    </source>
</evidence>
<proteinExistence type="predicted"/>
<sequence length="181" mass="19122">MSNKKTVWSTVAGILSSVLAFLGIVSCCGMPILAGIFAAFGIGASQLSFFAEYRGWFIGFAIVSLLFGFYQSYFRSCACCGSDSEEAKRKKARSIAIQRAFLWIGAMIVAALLFVGRRGETTSSGCCSTQSQTEITPSGCCGNIENSDNAEEPSSCCGSPQPATCCPSETERNPSNSCCGN</sequence>
<dbReference type="EMBL" id="JACOOH010000005">
    <property type="protein sequence ID" value="MBC5621794.1"/>
    <property type="molecule type" value="Genomic_DNA"/>
</dbReference>
<protein>
    <recommendedName>
        <fullName evidence="4">Mercuric transport protein MerT</fullName>
    </recommendedName>
</protein>
<dbReference type="RefSeq" id="WP_186976243.1">
    <property type="nucleotide sequence ID" value="NZ_JACOOH010000005.1"/>
</dbReference>
<name>A0ABR7D1M0_9BACT</name>
<reference evidence="2 3" key="1">
    <citation type="submission" date="2020-08" db="EMBL/GenBank/DDBJ databases">
        <title>Genome public.</title>
        <authorList>
            <person name="Liu C."/>
            <person name="Sun Q."/>
        </authorList>
    </citation>
    <scope>NUCLEOTIDE SEQUENCE [LARGE SCALE GENOMIC DNA]</scope>
    <source>
        <strain evidence="2 3">NSJ-56</strain>
    </source>
</reference>
<evidence type="ECO:0000313" key="2">
    <source>
        <dbReference type="EMBL" id="MBC5621794.1"/>
    </source>
</evidence>
<feature type="transmembrane region" description="Helical" evidence="1">
    <location>
        <begin position="6"/>
        <end position="25"/>
    </location>
</feature>